<evidence type="ECO:0000256" key="2">
    <source>
        <dbReference type="ARBA" id="ARBA00022448"/>
    </source>
</evidence>
<reference evidence="10" key="1">
    <citation type="journal article" date="2019" name="Int. J. Syst. Evol. Microbiol.">
        <title>The Global Catalogue of Microorganisms (GCM) 10K type strain sequencing project: providing services to taxonomists for standard genome sequencing and annotation.</title>
        <authorList>
            <consortium name="The Broad Institute Genomics Platform"/>
            <consortium name="The Broad Institute Genome Sequencing Center for Infectious Disease"/>
            <person name="Wu L."/>
            <person name="Ma J."/>
        </authorList>
    </citation>
    <scope>NUCLEOTIDE SEQUENCE [LARGE SCALE GENOMIC DNA]</scope>
    <source>
        <strain evidence="10">CGMCC 4.7198</strain>
    </source>
</reference>
<evidence type="ECO:0000313" key="10">
    <source>
        <dbReference type="Proteomes" id="UP001596957"/>
    </source>
</evidence>
<dbReference type="PANTHER" id="PTHR23501">
    <property type="entry name" value="MAJOR FACILITATOR SUPERFAMILY"/>
    <property type="match status" value="1"/>
</dbReference>
<accession>A0ABW2VV46</accession>
<feature type="transmembrane region" description="Helical" evidence="7">
    <location>
        <begin position="474"/>
        <end position="492"/>
    </location>
</feature>
<evidence type="ECO:0000256" key="7">
    <source>
        <dbReference type="SAM" id="Phobius"/>
    </source>
</evidence>
<dbReference type="PRINTS" id="PR01035">
    <property type="entry name" value="TCRTETA"/>
</dbReference>
<evidence type="ECO:0000256" key="1">
    <source>
        <dbReference type="ARBA" id="ARBA00004651"/>
    </source>
</evidence>
<organism evidence="9 10">
    <name type="scientific">Streptomyces lutosisoli</name>
    <dbReference type="NCBI Taxonomy" id="2665721"/>
    <lineage>
        <taxon>Bacteria</taxon>
        <taxon>Bacillati</taxon>
        <taxon>Actinomycetota</taxon>
        <taxon>Actinomycetes</taxon>
        <taxon>Kitasatosporales</taxon>
        <taxon>Streptomycetaceae</taxon>
        <taxon>Streptomyces</taxon>
    </lineage>
</organism>
<dbReference type="Gene3D" id="1.20.1720.10">
    <property type="entry name" value="Multidrug resistance protein D"/>
    <property type="match status" value="1"/>
</dbReference>
<evidence type="ECO:0000256" key="4">
    <source>
        <dbReference type="ARBA" id="ARBA00022692"/>
    </source>
</evidence>
<dbReference type="RefSeq" id="WP_381253161.1">
    <property type="nucleotide sequence ID" value="NZ_JBHTBI010000009.1"/>
</dbReference>
<feature type="transmembrane region" description="Helical" evidence="7">
    <location>
        <begin position="364"/>
        <end position="385"/>
    </location>
</feature>
<feature type="transmembrane region" description="Helical" evidence="7">
    <location>
        <begin position="86"/>
        <end position="109"/>
    </location>
</feature>
<evidence type="ECO:0000256" key="5">
    <source>
        <dbReference type="ARBA" id="ARBA00022989"/>
    </source>
</evidence>
<protein>
    <submittedName>
        <fullName evidence="9">MDR family MFS transporter</fullName>
    </submittedName>
</protein>
<dbReference type="Gene3D" id="1.10.10.10">
    <property type="entry name" value="Winged helix-like DNA-binding domain superfamily/Winged helix DNA-binding domain"/>
    <property type="match status" value="1"/>
</dbReference>
<dbReference type="NCBIfam" id="TIGR00711">
    <property type="entry name" value="efflux_EmrB"/>
    <property type="match status" value="1"/>
</dbReference>
<feature type="transmembrane region" description="Helical" evidence="7">
    <location>
        <begin position="55"/>
        <end position="74"/>
    </location>
</feature>
<sequence>MTEAPVESPPTALNRRQTNIAFVAIMLGMLLAALDQTIVSTALPTIVTDLGGAGHMAWIVTAYMLAEAVSTVLSGKLGDLFGRKRVFQAGAVVFLAGSVVAGASTSMAMLIAARALQGIGGALMVTAMALIADVIPLRERGKYQGALGAVFGVTTVLGPTLGGLFTDHASWRWCFYANLPVGIIMIAVVAKAIPQVRAAARPVIDCAGIALVALASCALVLGLEWGGSEYAWGSAMIIGLFIGSVVLYVAFVLVELRAKDPMLPMSLFRQPVFTVCAVLSFIVGFAMLGAMTYLPTYVQYVNGSSATMSGVRTLPMVLGLLITLMVSGSVISATGRYKVFPIVGTAVMGVGLFLMSTMDRNTSTFLMSLNMFLLGLGIGLAMQVLTIAVQNTVPHSQLGTATSRVTFFRTIGSSFGTAIFGTLYQSQLDDNLGAAVAESGVPAQVANSASALWQLPVTRIAPILDAYTDSITFVFRWVVPVAAVGFVVAWFLKEVPLRDTSRAAASDMGEGFAAPDSSDRVAQLERAIAAAMSKLKGDAALRQDIHAASGSSVEGGEAWALGQIHWYDRIQGSASLTAIAGTHRLPIEALEPLFADVVEAGYARRDGDVLRLTAAGSAELDRLHDAWRRRLDTQLQDWDLTDTEDRALLEQALDNIATRLANESEPPRVPVSA</sequence>
<evidence type="ECO:0000259" key="8">
    <source>
        <dbReference type="PROSITE" id="PS50850"/>
    </source>
</evidence>
<name>A0ABW2VV46_9ACTN</name>
<comment type="subcellular location">
    <subcellularLocation>
        <location evidence="1">Cell membrane</location>
        <topology evidence="1">Multi-pass membrane protein</topology>
    </subcellularLocation>
</comment>
<dbReference type="EMBL" id="JBHTEC010000007">
    <property type="protein sequence ID" value="MFD0287974.1"/>
    <property type="molecule type" value="Genomic_DNA"/>
</dbReference>
<feature type="transmembrane region" description="Helical" evidence="7">
    <location>
        <begin position="170"/>
        <end position="190"/>
    </location>
</feature>
<gene>
    <name evidence="9" type="ORF">ACFQZP_41500</name>
</gene>
<comment type="caution">
    <text evidence="9">The sequence shown here is derived from an EMBL/GenBank/DDBJ whole genome shotgun (WGS) entry which is preliminary data.</text>
</comment>
<feature type="domain" description="Major facilitator superfamily (MFS) profile" evidence="8">
    <location>
        <begin position="21"/>
        <end position="497"/>
    </location>
</feature>
<evidence type="ECO:0000256" key="3">
    <source>
        <dbReference type="ARBA" id="ARBA00022475"/>
    </source>
</evidence>
<dbReference type="Gene3D" id="1.20.1250.20">
    <property type="entry name" value="MFS general substrate transporter like domains"/>
    <property type="match status" value="1"/>
</dbReference>
<dbReference type="Pfam" id="PF07690">
    <property type="entry name" value="MFS_1"/>
    <property type="match status" value="1"/>
</dbReference>
<dbReference type="Proteomes" id="UP001596957">
    <property type="component" value="Unassembled WGS sequence"/>
</dbReference>
<dbReference type="SUPFAM" id="SSF103473">
    <property type="entry name" value="MFS general substrate transporter"/>
    <property type="match status" value="1"/>
</dbReference>
<feature type="transmembrane region" description="Helical" evidence="7">
    <location>
        <begin position="231"/>
        <end position="251"/>
    </location>
</feature>
<dbReference type="InterPro" id="IPR020846">
    <property type="entry name" value="MFS_dom"/>
</dbReference>
<keyword evidence="6 7" id="KW-0472">Membrane</keyword>
<keyword evidence="5 7" id="KW-1133">Transmembrane helix</keyword>
<dbReference type="InterPro" id="IPR004638">
    <property type="entry name" value="EmrB-like"/>
</dbReference>
<dbReference type="InterPro" id="IPR011701">
    <property type="entry name" value="MFS"/>
</dbReference>
<dbReference type="PROSITE" id="PS50850">
    <property type="entry name" value="MFS"/>
    <property type="match status" value="1"/>
</dbReference>
<feature type="transmembrane region" description="Helical" evidence="7">
    <location>
        <begin position="314"/>
        <end position="332"/>
    </location>
</feature>
<keyword evidence="4 7" id="KW-0812">Transmembrane</keyword>
<keyword evidence="2" id="KW-0813">Transport</keyword>
<dbReference type="InterPro" id="IPR036259">
    <property type="entry name" value="MFS_trans_sf"/>
</dbReference>
<feature type="transmembrane region" description="Helical" evidence="7">
    <location>
        <begin position="147"/>
        <end position="164"/>
    </location>
</feature>
<keyword evidence="3" id="KW-1003">Cell membrane</keyword>
<keyword evidence="10" id="KW-1185">Reference proteome</keyword>
<feature type="transmembrane region" description="Helical" evidence="7">
    <location>
        <begin position="339"/>
        <end position="358"/>
    </location>
</feature>
<dbReference type="InterPro" id="IPR036388">
    <property type="entry name" value="WH-like_DNA-bd_sf"/>
</dbReference>
<evidence type="ECO:0000256" key="6">
    <source>
        <dbReference type="ARBA" id="ARBA00023136"/>
    </source>
</evidence>
<feature type="transmembrane region" description="Helical" evidence="7">
    <location>
        <begin position="20"/>
        <end position="43"/>
    </location>
</feature>
<feature type="transmembrane region" description="Helical" evidence="7">
    <location>
        <begin position="406"/>
        <end position="424"/>
    </location>
</feature>
<feature type="transmembrane region" description="Helical" evidence="7">
    <location>
        <begin position="202"/>
        <end position="225"/>
    </location>
</feature>
<feature type="transmembrane region" description="Helical" evidence="7">
    <location>
        <begin position="115"/>
        <end position="135"/>
    </location>
</feature>
<dbReference type="PANTHER" id="PTHR23501:SF197">
    <property type="entry name" value="COMD"/>
    <property type="match status" value="1"/>
</dbReference>
<proteinExistence type="predicted"/>
<dbReference type="CDD" id="cd17502">
    <property type="entry name" value="MFS_Azr1_MDR_like"/>
    <property type="match status" value="1"/>
</dbReference>
<feature type="transmembrane region" description="Helical" evidence="7">
    <location>
        <begin position="272"/>
        <end position="294"/>
    </location>
</feature>
<evidence type="ECO:0000313" key="9">
    <source>
        <dbReference type="EMBL" id="MFD0287974.1"/>
    </source>
</evidence>
<dbReference type="InterPro" id="IPR001958">
    <property type="entry name" value="Tet-R_TetA/multi-R_MdtG-like"/>
</dbReference>